<sequence>MIQPIKSYMNFIRFYKLNSTTLGGTTTVVWKRSNINDFRHFNTCCMHGTNGRLTTITRPLNVCFNLAETEIESHFSTILCGHLSCIGSILLGTTESHLAGR</sequence>
<dbReference type="EMBL" id="UGTJ01000001">
    <property type="protein sequence ID" value="SUB80683.1"/>
    <property type="molecule type" value="Genomic_DNA"/>
</dbReference>
<comment type="caution">
    <text evidence="1">The sequence shown here is derived from an EMBL/GenBank/DDBJ whole genome shotgun (WGS) entry which is preliminary data.</text>
</comment>
<name>A0AAQ1ZJ39_9BACT</name>
<protein>
    <submittedName>
        <fullName evidence="1">Uncharacterized protein</fullName>
    </submittedName>
</protein>
<proteinExistence type="predicted"/>
<dbReference type="Proteomes" id="UP000255283">
    <property type="component" value="Unassembled WGS sequence"/>
</dbReference>
<organism evidence="1 2">
    <name type="scientific">Segatella buccae</name>
    <dbReference type="NCBI Taxonomy" id="28126"/>
    <lineage>
        <taxon>Bacteria</taxon>
        <taxon>Pseudomonadati</taxon>
        <taxon>Bacteroidota</taxon>
        <taxon>Bacteroidia</taxon>
        <taxon>Bacteroidales</taxon>
        <taxon>Prevotellaceae</taxon>
        <taxon>Segatella</taxon>
    </lineage>
</organism>
<dbReference type="AlphaFoldDB" id="A0AAQ1ZJ39"/>
<evidence type="ECO:0000313" key="1">
    <source>
        <dbReference type="EMBL" id="SUB80683.1"/>
    </source>
</evidence>
<gene>
    <name evidence="1" type="ORF">NCTC13063_01979</name>
</gene>
<accession>A0AAQ1ZJ39</accession>
<evidence type="ECO:0000313" key="2">
    <source>
        <dbReference type="Proteomes" id="UP000255283"/>
    </source>
</evidence>
<reference evidence="1 2" key="1">
    <citation type="submission" date="2018-06" db="EMBL/GenBank/DDBJ databases">
        <authorList>
            <consortium name="Pathogen Informatics"/>
            <person name="Doyle S."/>
        </authorList>
    </citation>
    <scope>NUCLEOTIDE SEQUENCE [LARGE SCALE GENOMIC DNA]</scope>
    <source>
        <strain evidence="1 2">NCTC13063</strain>
    </source>
</reference>